<name>A0A0A8YJH3_ARUDO</name>
<evidence type="ECO:0000313" key="1">
    <source>
        <dbReference type="EMBL" id="JAD26221.1"/>
    </source>
</evidence>
<proteinExistence type="predicted"/>
<dbReference type="EMBL" id="GBRH01271674">
    <property type="protein sequence ID" value="JAD26221.1"/>
    <property type="molecule type" value="Transcribed_RNA"/>
</dbReference>
<organism evidence="1">
    <name type="scientific">Arundo donax</name>
    <name type="common">Giant reed</name>
    <name type="synonym">Donax arundinaceus</name>
    <dbReference type="NCBI Taxonomy" id="35708"/>
    <lineage>
        <taxon>Eukaryota</taxon>
        <taxon>Viridiplantae</taxon>
        <taxon>Streptophyta</taxon>
        <taxon>Embryophyta</taxon>
        <taxon>Tracheophyta</taxon>
        <taxon>Spermatophyta</taxon>
        <taxon>Magnoliopsida</taxon>
        <taxon>Liliopsida</taxon>
        <taxon>Poales</taxon>
        <taxon>Poaceae</taxon>
        <taxon>PACMAD clade</taxon>
        <taxon>Arundinoideae</taxon>
        <taxon>Arundineae</taxon>
        <taxon>Arundo</taxon>
    </lineage>
</organism>
<reference evidence="1" key="2">
    <citation type="journal article" date="2015" name="Data Brief">
        <title>Shoot transcriptome of the giant reed, Arundo donax.</title>
        <authorList>
            <person name="Barrero R.A."/>
            <person name="Guerrero F.D."/>
            <person name="Moolhuijzen P."/>
            <person name="Goolsby J.A."/>
            <person name="Tidwell J."/>
            <person name="Bellgard S.E."/>
            <person name="Bellgard M.I."/>
        </authorList>
    </citation>
    <scope>NUCLEOTIDE SEQUENCE</scope>
    <source>
        <tissue evidence="1">Shoot tissue taken approximately 20 cm above the soil surface</tissue>
    </source>
</reference>
<protein>
    <submittedName>
        <fullName evidence="1">Uncharacterized protein</fullName>
    </submittedName>
</protein>
<sequence length="49" mass="5778">MMKCVSLAWLPDKEINKLLVWLLCFSLSKCYLVGLQWGIFNRNFDDILV</sequence>
<reference evidence="1" key="1">
    <citation type="submission" date="2014-09" db="EMBL/GenBank/DDBJ databases">
        <authorList>
            <person name="Magalhaes I.L.F."/>
            <person name="Oliveira U."/>
            <person name="Santos F.R."/>
            <person name="Vidigal T.H.D.A."/>
            <person name="Brescovit A.D."/>
            <person name="Santos A.J."/>
        </authorList>
    </citation>
    <scope>NUCLEOTIDE SEQUENCE</scope>
    <source>
        <tissue evidence="1">Shoot tissue taken approximately 20 cm above the soil surface</tissue>
    </source>
</reference>
<accession>A0A0A8YJH3</accession>
<dbReference type="AlphaFoldDB" id="A0A0A8YJH3"/>